<dbReference type="GO" id="GO:0009306">
    <property type="term" value="P:protein secretion"/>
    <property type="evidence" value="ECO:0007669"/>
    <property type="project" value="TreeGrafter"/>
</dbReference>
<dbReference type="AlphaFoldDB" id="A0A4R2FEC7"/>
<accession>A0A4R2FEC7</accession>
<dbReference type="Pfam" id="PF07244">
    <property type="entry name" value="POTRA"/>
    <property type="match status" value="1"/>
</dbReference>
<reference evidence="14 15" key="1">
    <citation type="submission" date="2019-03" db="EMBL/GenBank/DDBJ databases">
        <title>Freshwater and sediment microbial communities from various areas in North America, analyzing microbe dynamics in response to fracking.</title>
        <authorList>
            <person name="Lamendella R."/>
        </authorList>
    </citation>
    <scope>NUCLEOTIDE SEQUENCE [LARGE SCALE GENOMIC DNA]</scope>
    <source>
        <strain evidence="14 15">74A</strain>
    </source>
</reference>
<evidence type="ECO:0000256" key="3">
    <source>
        <dbReference type="ARBA" id="ARBA00015419"/>
    </source>
</evidence>
<keyword evidence="7" id="KW-0472">Membrane</keyword>
<dbReference type="InterPro" id="IPR000184">
    <property type="entry name" value="Bac_surfAg_D15"/>
</dbReference>
<sequence length="602" mass="68178">MTMLLISWPLLAADNPLLKLQINGVEGALKRNVLAHLGPMPENDTQRRAWLFDVSNGVQDALQSLGYYHGKLQQQLEQKEDGPWQLTLTITPGDVTRIQWVDIVLDGEIRSDTVVNRWLDQVKIKPGDPLNHGDYESVKGQLATLALSRGYFDGHYTLAEIRINRDLDLAKINLRFDSGKRYHFGKVSFEGHTLKPGFLDKLIPFDANATYSTRRLSALNQELVDTGYFASIKVLPQLDKLSNDQVPVKVELSPKPDHSFQVGLGADIGNSSDSEIDPRVKLIWRTPQINRYGHFQETSIEWSPDRPKVMFTYTIPLSHPLDDQLKLRFGLLWDKYGVTQQYDNATQEFNNTGQLESRKRLIGIGRNKRLGHGWLFNYSLDMLREEYTQSDVTYDPQFLLLGASISKTVRGDASLDPKSGFRQLYSVEYADPALGSDARLSKFEARFKWIDTFFDKHRFVARLDLGMNVVTNNDLAIVPPSLRYFAGGDQSIRGYSYQELGPYREYTNSDGVLSREVIGGRYLAVGSLEYQYYLTPHWRLATFVDAGNAYDNGQMAPIVAVGGGVHWISPLGPIKLDIGFGVHDPDIDYQPWRIHLTMGTEL</sequence>
<keyword evidence="4" id="KW-1134">Transmembrane beta strand</keyword>
<evidence type="ECO:0000313" key="14">
    <source>
        <dbReference type="EMBL" id="TCN85038.1"/>
    </source>
</evidence>
<keyword evidence="5" id="KW-0812">Transmembrane</keyword>
<keyword evidence="15" id="KW-1185">Reference proteome</keyword>
<evidence type="ECO:0000256" key="7">
    <source>
        <dbReference type="ARBA" id="ARBA00023136"/>
    </source>
</evidence>
<comment type="caution">
    <text evidence="14">The sequence shown here is derived from an EMBL/GenBank/DDBJ whole genome shotgun (WGS) entry which is preliminary data.</text>
</comment>
<evidence type="ECO:0000259" key="12">
    <source>
        <dbReference type="Pfam" id="PF07244"/>
    </source>
</evidence>
<evidence type="ECO:0000256" key="4">
    <source>
        <dbReference type="ARBA" id="ARBA00022452"/>
    </source>
</evidence>
<comment type="subunit">
    <text evidence="10">Interacts with TamB to form the translocation and assembly module (TAM).</text>
</comment>
<name>A0A4R2FEC7_9GAMM</name>
<dbReference type="GO" id="GO:0009279">
    <property type="term" value="C:cell outer membrane"/>
    <property type="evidence" value="ECO:0007669"/>
    <property type="project" value="UniProtKB-SubCell"/>
</dbReference>
<feature type="domain" description="TamA POTRA" evidence="13">
    <location>
        <begin position="19"/>
        <end position="92"/>
    </location>
</feature>
<evidence type="ECO:0000256" key="1">
    <source>
        <dbReference type="ARBA" id="ARBA00004442"/>
    </source>
</evidence>
<dbReference type="Gene3D" id="2.40.160.50">
    <property type="entry name" value="membrane protein fhac: a member of the omp85/tpsb transporter family"/>
    <property type="match status" value="1"/>
</dbReference>
<evidence type="ECO:0000256" key="8">
    <source>
        <dbReference type="ARBA" id="ARBA00023237"/>
    </source>
</evidence>
<dbReference type="InterPro" id="IPR039910">
    <property type="entry name" value="D15-like"/>
</dbReference>
<evidence type="ECO:0000259" key="13">
    <source>
        <dbReference type="Pfam" id="PF17243"/>
    </source>
</evidence>
<dbReference type="InterPro" id="IPR035243">
    <property type="entry name" value="TamA_POTRA_Dom_1"/>
</dbReference>
<evidence type="ECO:0000313" key="15">
    <source>
        <dbReference type="Proteomes" id="UP000294832"/>
    </source>
</evidence>
<dbReference type="Pfam" id="PF01103">
    <property type="entry name" value="Omp85"/>
    <property type="match status" value="1"/>
</dbReference>
<evidence type="ECO:0000256" key="9">
    <source>
        <dbReference type="ARBA" id="ARBA00033063"/>
    </source>
</evidence>
<dbReference type="Proteomes" id="UP000294832">
    <property type="component" value="Unassembled WGS sequence"/>
</dbReference>
<evidence type="ECO:0000256" key="2">
    <source>
        <dbReference type="ARBA" id="ARBA00010248"/>
    </source>
</evidence>
<evidence type="ECO:0000259" key="11">
    <source>
        <dbReference type="Pfam" id="PF01103"/>
    </source>
</evidence>
<organism evidence="14 15">
    <name type="scientific">Shewanella fodinae</name>
    <dbReference type="NCBI Taxonomy" id="552357"/>
    <lineage>
        <taxon>Bacteria</taxon>
        <taxon>Pseudomonadati</taxon>
        <taxon>Pseudomonadota</taxon>
        <taxon>Gammaproteobacteria</taxon>
        <taxon>Alteromonadales</taxon>
        <taxon>Shewanellaceae</taxon>
        <taxon>Shewanella</taxon>
    </lineage>
</organism>
<feature type="domain" description="Bacterial surface antigen (D15)" evidence="11">
    <location>
        <begin position="313"/>
        <end position="601"/>
    </location>
</feature>
<evidence type="ECO:0000256" key="6">
    <source>
        <dbReference type="ARBA" id="ARBA00022729"/>
    </source>
</evidence>
<proteinExistence type="inferred from homology"/>
<evidence type="ECO:0000256" key="10">
    <source>
        <dbReference type="ARBA" id="ARBA00093548"/>
    </source>
</evidence>
<dbReference type="GO" id="GO:0097347">
    <property type="term" value="C:TAM protein secretion complex"/>
    <property type="evidence" value="ECO:0007669"/>
    <property type="project" value="TreeGrafter"/>
</dbReference>
<dbReference type="Gene3D" id="3.10.20.310">
    <property type="entry name" value="membrane protein fhac"/>
    <property type="match status" value="3"/>
</dbReference>
<dbReference type="PANTHER" id="PTHR12815:SF47">
    <property type="entry name" value="TRANSLOCATION AND ASSEMBLY MODULE SUBUNIT TAMA"/>
    <property type="match status" value="1"/>
</dbReference>
<keyword evidence="8" id="KW-0998">Cell outer membrane</keyword>
<dbReference type="Pfam" id="PF17243">
    <property type="entry name" value="POTRA_TamA_1"/>
    <property type="match status" value="1"/>
</dbReference>
<dbReference type="EMBL" id="SLWF01000010">
    <property type="protein sequence ID" value="TCN85038.1"/>
    <property type="molecule type" value="Genomic_DNA"/>
</dbReference>
<comment type="subcellular location">
    <subcellularLocation>
        <location evidence="1">Cell outer membrane</location>
    </subcellularLocation>
</comment>
<feature type="domain" description="POTRA" evidence="12">
    <location>
        <begin position="182"/>
        <end position="253"/>
    </location>
</feature>
<gene>
    <name evidence="14" type="ORF">EDC91_11089</name>
</gene>
<comment type="similarity">
    <text evidence="2">Belongs to the TamA family.</text>
</comment>
<dbReference type="InterPro" id="IPR010827">
    <property type="entry name" value="BamA/TamA_POTRA"/>
</dbReference>
<dbReference type="PANTHER" id="PTHR12815">
    <property type="entry name" value="SORTING AND ASSEMBLY MACHINERY SAMM50 PROTEIN FAMILY MEMBER"/>
    <property type="match status" value="1"/>
</dbReference>
<keyword evidence="6" id="KW-0732">Signal</keyword>
<dbReference type="RefSeq" id="WP_165900102.1">
    <property type="nucleotide sequence ID" value="NZ_SLWF01000010.1"/>
</dbReference>
<protein>
    <recommendedName>
        <fullName evidence="3">Translocation and assembly module subunit TamA</fullName>
    </recommendedName>
    <alternativeName>
        <fullName evidence="9">Autotransporter assembly factor TamA</fullName>
    </alternativeName>
</protein>
<evidence type="ECO:0000256" key="5">
    <source>
        <dbReference type="ARBA" id="ARBA00022692"/>
    </source>
</evidence>